<dbReference type="AlphaFoldDB" id="A0A6A7C3P7"/>
<gene>
    <name evidence="4" type="ORF">K470DRAFT_276000</name>
</gene>
<organism evidence="4 5">
    <name type="scientific">Piedraia hortae CBS 480.64</name>
    <dbReference type="NCBI Taxonomy" id="1314780"/>
    <lineage>
        <taxon>Eukaryota</taxon>
        <taxon>Fungi</taxon>
        <taxon>Dikarya</taxon>
        <taxon>Ascomycota</taxon>
        <taxon>Pezizomycotina</taxon>
        <taxon>Dothideomycetes</taxon>
        <taxon>Dothideomycetidae</taxon>
        <taxon>Capnodiales</taxon>
        <taxon>Piedraiaceae</taxon>
        <taxon>Piedraia</taxon>
    </lineage>
</organism>
<evidence type="ECO:0000256" key="3">
    <source>
        <dbReference type="ARBA" id="ARBA00023002"/>
    </source>
</evidence>
<keyword evidence="5" id="KW-1185">Reference proteome</keyword>
<dbReference type="PANTHER" id="PTHR24320">
    <property type="entry name" value="RETINOL DEHYDROGENASE"/>
    <property type="match status" value="1"/>
</dbReference>
<name>A0A6A7C3P7_9PEZI</name>
<dbReference type="Gene3D" id="3.40.50.720">
    <property type="entry name" value="NAD(P)-binding Rossmann-like Domain"/>
    <property type="match status" value="1"/>
</dbReference>
<keyword evidence="3" id="KW-0560">Oxidoreductase</keyword>
<dbReference type="SUPFAM" id="SSF51735">
    <property type="entry name" value="NAD(P)-binding Rossmann-fold domains"/>
    <property type="match status" value="1"/>
</dbReference>
<keyword evidence="2" id="KW-0521">NADP</keyword>
<sequence length="320" mass="35023">MAVYLDALRQCVFIPAPTFTEKELPDQSGRVFIVTGGYAGVGKELSKMLYLRNGTVYIAGRTPDKAAKAMDEIKAAAPTSQGRLEFLQLDLADLATIKASAQDFVQRERRLDVLTNNAGVMVPPVGSKSVQGHELQMGTNCLGPWLFAHFLTPLLKQTAASSPPGSVRVTWAGSLGTMASPTGGVAFDSSGNVSVHNVKFRDYAQSKAGNVLLAQQWQALYGDASGVVSNAWNPGNLQSELQRHSPAWQTFIAKYIVFPSKFGGYTELFAGWAPEPAKPENRNKYIGPWGRFVMLRPDIGRNGEGEKFWQWCEKQCQPFM</sequence>
<dbReference type="OrthoDB" id="191139at2759"/>
<proteinExistence type="inferred from homology"/>
<accession>A0A6A7C3P7</accession>
<dbReference type="PRINTS" id="PR00081">
    <property type="entry name" value="GDHRDH"/>
</dbReference>
<dbReference type="PANTHER" id="PTHR24320:SF236">
    <property type="entry name" value="SHORT-CHAIN DEHYDROGENASE-RELATED"/>
    <property type="match status" value="1"/>
</dbReference>
<dbReference type="Pfam" id="PF00106">
    <property type="entry name" value="adh_short"/>
    <property type="match status" value="1"/>
</dbReference>
<comment type="similarity">
    <text evidence="1">Belongs to the short-chain dehydrogenases/reductases (SDR) family.</text>
</comment>
<protein>
    <submittedName>
        <fullName evidence="4">NAD(P)-binding protein</fullName>
    </submittedName>
</protein>
<dbReference type="InterPro" id="IPR002347">
    <property type="entry name" value="SDR_fam"/>
</dbReference>
<evidence type="ECO:0000313" key="4">
    <source>
        <dbReference type="EMBL" id="KAF2861585.1"/>
    </source>
</evidence>
<dbReference type="EMBL" id="MU005971">
    <property type="protein sequence ID" value="KAF2861585.1"/>
    <property type="molecule type" value="Genomic_DNA"/>
</dbReference>
<dbReference type="GO" id="GO:0016491">
    <property type="term" value="F:oxidoreductase activity"/>
    <property type="evidence" value="ECO:0007669"/>
    <property type="project" value="UniProtKB-KW"/>
</dbReference>
<evidence type="ECO:0000256" key="2">
    <source>
        <dbReference type="ARBA" id="ARBA00022857"/>
    </source>
</evidence>
<reference evidence="4" key="1">
    <citation type="journal article" date="2020" name="Stud. Mycol.">
        <title>101 Dothideomycetes genomes: a test case for predicting lifestyles and emergence of pathogens.</title>
        <authorList>
            <person name="Haridas S."/>
            <person name="Albert R."/>
            <person name="Binder M."/>
            <person name="Bloem J."/>
            <person name="Labutti K."/>
            <person name="Salamov A."/>
            <person name="Andreopoulos B."/>
            <person name="Baker S."/>
            <person name="Barry K."/>
            <person name="Bills G."/>
            <person name="Bluhm B."/>
            <person name="Cannon C."/>
            <person name="Castanera R."/>
            <person name="Culley D."/>
            <person name="Daum C."/>
            <person name="Ezra D."/>
            <person name="Gonzalez J."/>
            <person name="Henrissat B."/>
            <person name="Kuo A."/>
            <person name="Liang C."/>
            <person name="Lipzen A."/>
            <person name="Lutzoni F."/>
            <person name="Magnuson J."/>
            <person name="Mondo S."/>
            <person name="Nolan M."/>
            <person name="Ohm R."/>
            <person name="Pangilinan J."/>
            <person name="Park H.-J."/>
            <person name="Ramirez L."/>
            <person name="Alfaro M."/>
            <person name="Sun H."/>
            <person name="Tritt A."/>
            <person name="Yoshinaga Y."/>
            <person name="Zwiers L.-H."/>
            <person name="Turgeon B."/>
            <person name="Goodwin S."/>
            <person name="Spatafora J."/>
            <person name="Crous P."/>
            <person name="Grigoriev I."/>
        </authorList>
    </citation>
    <scope>NUCLEOTIDE SEQUENCE</scope>
    <source>
        <strain evidence="4">CBS 480.64</strain>
    </source>
</reference>
<evidence type="ECO:0000256" key="1">
    <source>
        <dbReference type="ARBA" id="ARBA00006484"/>
    </source>
</evidence>
<dbReference type="InterPro" id="IPR036291">
    <property type="entry name" value="NAD(P)-bd_dom_sf"/>
</dbReference>
<evidence type="ECO:0000313" key="5">
    <source>
        <dbReference type="Proteomes" id="UP000799421"/>
    </source>
</evidence>
<dbReference type="Proteomes" id="UP000799421">
    <property type="component" value="Unassembled WGS sequence"/>
</dbReference>